<sequence length="308" mass="33377">MESSEVTCRIRVKNFEDNDDASGQPQEATILLPLRDYPDVGTEIRTHWADELIKHFGQTEEPLNSIRPWDFVAGLDGSIESLPMAGLEGDLIEGYPVRFQIPPSALHGLDHKEKVRRAEMFAMASLLYEIMTGRKPLEGLTDNEVQNRFMNGDFPEDVAAMPSLPFILSGWSAEFSQELTRRVKVQDVTPFQATKNYVKAHPIQVVGATVSALSVFAVPALGVIGFTAAGPAAGSAAAAWQGSIGAVKAGSLFSWCQSAAMGGRALGVIRAAGVAGTALTKVGSLPELMETFKRGFRTPNQPERLRNY</sequence>
<comment type="subcellular location">
    <subcellularLocation>
        <location evidence="1">Membrane</location>
        <topology evidence="1">Multi-pass membrane protein</topology>
    </subcellularLocation>
</comment>
<keyword evidence="7" id="KW-1185">Reference proteome</keyword>
<evidence type="ECO:0000256" key="5">
    <source>
        <dbReference type="ARBA" id="ARBA00023136"/>
    </source>
</evidence>
<dbReference type="Gene3D" id="6.10.110.10">
    <property type="match status" value="1"/>
</dbReference>
<keyword evidence="3" id="KW-0812">Transmembrane</keyword>
<organism evidence="6 7">
    <name type="scientific">Lepraria finkii</name>
    <dbReference type="NCBI Taxonomy" id="1340010"/>
    <lineage>
        <taxon>Eukaryota</taxon>
        <taxon>Fungi</taxon>
        <taxon>Dikarya</taxon>
        <taxon>Ascomycota</taxon>
        <taxon>Pezizomycotina</taxon>
        <taxon>Lecanoromycetes</taxon>
        <taxon>OSLEUM clade</taxon>
        <taxon>Lecanoromycetidae</taxon>
        <taxon>Lecanorales</taxon>
        <taxon>Lecanorineae</taxon>
        <taxon>Stereocaulaceae</taxon>
        <taxon>Lepraria</taxon>
    </lineage>
</organism>
<evidence type="ECO:0000313" key="6">
    <source>
        <dbReference type="EMBL" id="KAL2058768.1"/>
    </source>
</evidence>
<comment type="similarity">
    <text evidence="2">Belongs to the IFI6/IFI27 family.</text>
</comment>
<dbReference type="Pfam" id="PF06140">
    <property type="entry name" value="Ifi-6-16"/>
    <property type="match status" value="1"/>
</dbReference>
<evidence type="ECO:0000313" key="7">
    <source>
        <dbReference type="Proteomes" id="UP001590951"/>
    </source>
</evidence>
<gene>
    <name evidence="6" type="ORF">ABVK25_000059</name>
</gene>
<dbReference type="PANTHER" id="PTHR16932:SF18">
    <property type="entry name" value="INTERFERON, ALPHA-INDUCIBLE PROTEIN 27-LIKE 2"/>
    <property type="match status" value="1"/>
</dbReference>
<reference evidence="6 7" key="1">
    <citation type="submission" date="2024-09" db="EMBL/GenBank/DDBJ databases">
        <title>Rethinking Asexuality: The Enigmatic Case of Functional Sexual Genes in Lepraria (Stereocaulaceae).</title>
        <authorList>
            <person name="Doellman M."/>
            <person name="Sun Y."/>
            <person name="Barcenas-Pena A."/>
            <person name="Lumbsch H.T."/>
            <person name="Grewe F."/>
        </authorList>
    </citation>
    <scope>NUCLEOTIDE SEQUENCE [LARGE SCALE GENOMIC DNA]</scope>
    <source>
        <strain evidence="6 7">Grewe 0041</strain>
    </source>
</reference>
<evidence type="ECO:0000256" key="2">
    <source>
        <dbReference type="ARBA" id="ARBA00007262"/>
    </source>
</evidence>
<dbReference type="InterPro" id="IPR009311">
    <property type="entry name" value="IFI6/IFI27-like"/>
</dbReference>
<keyword evidence="5" id="KW-0472">Membrane</keyword>
<dbReference type="Proteomes" id="UP001590951">
    <property type="component" value="Unassembled WGS sequence"/>
</dbReference>
<dbReference type="EMBL" id="JBHFEH010000001">
    <property type="protein sequence ID" value="KAL2058768.1"/>
    <property type="molecule type" value="Genomic_DNA"/>
</dbReference>
<dbReference type="InterPro" id="IPR038213">
    <property type="entry name" value="IFI6/IFI27-like_sf"/>
</dbReference>
<evidence type="ECO:0000256" key="3">
    <source>
        <dbReference type="ARBA" id="ARBA00022692"/>
    </source>
</evidence>
<evidence type="ECO:0000256" key="1">
    <source>
        <dbReference type="ARBA" id="ARBA00004141"/>
    </source>
</evidence>
<dbReference type="PANTHER" id="PTHR16932">
    <property type="entry name" value="INTERFERON ALPHA-INDUCIBLE PROTEIN 27"/>
    <property type="match status" value="1"/>
</dbReference>
<comment type="caution">
    <text evidence="6">The sequence shown here is derived from an EMBL/GenBank/DDBJ whole genome shotgun (WGS) entry which is preliminary data.</text>
</comment>
<accession>A0ABR4BLU5</accession>
<protein>
    <submittedName>
        <fullName evidence="6">Uncharacterized protein</fullName>
    </submittedName>
</protein>
<name>A0ABR4BLU5_9LECA</name>
<proteinExistence type="inferred from homology"/>
<evidence type="ECO:0000256" key="4">
    <source>
        <dbReference type="ARBA" id="ARBA00022989"/>
    </source>
</evidence>
<keyword evidence="4" id="KW-1133">Transmembrane helix</keyword>